<evidence type="ECO:0000256" key="1">
    <source>
        <dbReference type="ARBA" id="ARBA00004167"/>
    </source>
</evidence>
<keyword evidence="8 11" id="KW-0408">Iron</keyword>
<dbReference type="GO" id="GO:0016131">
    <property type="term" value="P:brassinosteroid metabolic process"/>
    <property type="evidence" value="ECO:0007669"/>
    <property type="project" value="UniProtKB-ARBA"/>
</dbReference>
<dbReference type="STRING" id="15368.I1HPN4"/>
<keyword evidence="4 13" id="KW-0812">Transmembrane</keyword>
<dbReference type="InterPro" id="IPR017972">
    <property type="entry name" value="Cyt_P450_CS"/>
</dbReference>
<dbReference type="Pfam" id="PF00067">
    <property type="entry name" value="p450"/>
    <property type="match status" value="1"/>
</dbReference>
<evidence type="ECO:0000313" key="16">
    <source>
        <dbReference type="Proteomes" id="UP000008810"/>
    </source>
</evidence>
<reference evidence="15" key="3">
    <citation type="submission" date="2018-08" db="UniProtKB">
        <authorList>
            <consortium name="EnsemblPlants"/>
        </authorList>
    </citation>
    <scope>IDENTIFICATION</scope>
    <source>
        <strain evidence="15">cv. Bd21</strain>
    </source>
</reference>
<dbReference type="GO" id="GO:0004497">
    <property type="term" value="F:monooxygenase activity"/>
    <property type="evidence" value="ECO:0000318"/>
    <property type="project" value="GO_Central"/>
</dbReference>
<comment type="cofactor">
    <cofactor evidence="11">
        <name>heme</name>
        <dbReference type="ChEBI" id="CHEBI:30413"/>
    </cofactor>
</comment>
<evidence type="ECO:0000256" key="8">
    <source>
        <dbReference type="ARBA" id="ARBA00023004"/>
    </source>
</evidence>
<dbReference type="InterPro" id="IPR001128">
    <property type="entry name" value="Cyt_P450"/>
</dbReference>
<dbReference type="GO" id="GO:0016020">
    <property type="term" value="C:membrane"/>
    <property type="evidence" value="ECO:0007669"/>
    <property type="project" value="UniProtKB-SubCell"/>
</dbReference>
<dbReference type="Gramene" id="KQK08850">
    <property type="protein sequence ID" value="KQK08850"/>
    <property type="gene ID" value="BRADI_2g44300v3"/>
</dbReference>
<dbReference type="EMBL" id="CM000881">
    <property type="protein sequence ID" value="KQK08850.1"/>
    <property type="molecule type" value="Genomic_DNA"/>
</dbReference>
<dbReference type="PANTHER" id="PTHR24282">
    <property type="entry name" value="CYTOCHROME P450 FAMILY MEMBER"/>
    <property type="match status" value="1"/>
</dbReference>
<evidence type="ECO:0000313" key="15">
    <source>
        <dbReference type="EnsemblPlants" id="KQK08850"/>
    </source>
</evidence>
<evidence type="ECO:0000256" key="2">
    <source>
        <dbReference type="ARBA" id="ARBA00010617"/>
    </source>
</evidence>
<dbReference type="Proteomes" id="UP000008810">
    <property type="component" value="Chromosome 2"/>
</dbReference>
<evidence type="ECO:0000256" key="4">
    <source>
        <dbReference type="ARBA" id="ARBA00022692"/>
    </source>
</evidence>
<dbReference type="InterPro" id="IPR036396">
    <property type="entry name" value="Cyt_P450_sf"/>
</dbReference>
<evidence type="ECO:0000313" key="14">
    <source>
        <dbReference type="EMBL" id="KQK08850.1"/>
    </source>
</evidence>
<dbReference type="GeneID" id="100829389"/>
<comment type="subcellular location">
    <subcellularLocation>
        <location evidence="1">Membrane</location>
        <topology evidence="1">Single-pass membrane protein</topology>
    </subcellularLocation>
</comment>
<dbReference type="eggNOG" id="KOG0157">
    <property type="taxonomic scope" value="Eukaryota"/>
</dbReference>
<evidence type="ECO:0008006" key="17">
    <source>
        <dbReference type="Google" id="ProtNLM"/>
    </source>
</evidence>
<evidence type="ECO:0000256" key="3">
    <source>
        <dbReference type="ARBA" id="ARBA00022617"/>
    </source>
</evidence>
<name>I1HPN4_BRADI</name>
<dbReference type="RefSeq" id="XP_003566917.1">
    <property type="nucleotide sequence ID" value="XM_003566869.4"/>
</dbReference>
<protein>
    <recommendedName>
        <fullName evidence="17">Cytochrome P450</fullName>
    </recommendedName>
</protein>
<keyword evidence="6 13" id="KW-1133">Transmembrane helix</keyword>
<accession>I1HPN4</accession>
<organism evidence="14">
    <name type="scientific">Brachypodium distachyon</name>
    <name type="common">Purple false brome</name>
    <name type="synonym">Trachynia distachya</name>
    <dbReference type="NCBI Taxonomy" id="15368"/>
    <lineage>
        <taxon>Eukaryota</taxon>
        <taxon>Viridiplantae</taxon>
        <taxon>Streptophyta</taxon>
        <taxon>Embryophyta</taxon>
        <taxon>Tracheophyta</taxon>
        <taxon>Spermatophyta</taxon>
        <taxon>Magnoliopsida</taxon>
        <taxon>Liliopsida</taxon>
        <taxon>Poales</taxon>
        <taxon>Poaceae</taxon>
        <taxon>BOP clade</taxon>
        <taxon>Pooideae</taxon>
        <taxon>Stipodae</taxon>
        <taxon>Brachypodieae</taxon>
        <taxon>Brachypodium</taxon>
    </lineage>
</organism>
<dbReference type="SUPFAM" id="SSF48264">
    <property type="entry name" value="Cytochrome P450"/>
    <property type="match status" value="1"/>
</dbReference>
<reference evidence="14 15" key="1">
    <citation type="journal article" date="2010" name="Nature">
        <title>Genome sequencing and analysis of the model grass Brachypodium distachyon.</title>
        <authorList>
            <consortium name="International Brachypodium Initiative"/>
        </authorList>
    </citation>
    <scope>NUCLEOTIDE SEQUENCE [LARGE SCALE GENOMIC DNA]</scope>
    <source>
        <strain evidence="14">Bd21</strain>
        <strain evidence="15">cv. Bd21</strain>
    </source>
</reference>
<evidence type="ECO:0000256" key="11">
    <source>
        <dbReference type="PIRSR" id="PIRSR602401-1"/>
    </source>
</evidence>
<dbReference type="PRINTS" id="PR00385">
    <property type="entry name" value="P450"/>
</dbReference>
<dbReference type="AlphaFoldDB" id="I1HPN4"/>
<dbReference type="InterPro" id="IPR050665">
    <property type="entry name" value="Cytochrome_P450_Monooxygen"/>
</dbReference>
<dbReference type="FunFam" id="1.10.630.10:FF:000029">
    <property type="entry name" value="Cytochrome P450 734A1"/>
    <property type="match status" value="1"/>
</dbReference>
<keyword evidence="7 12" id="KW-0560">Oxidoreductase</keyword>
<reference evidence="14" key="2">
    <citation type="submission" date="2017-06" db="EMBL/GenBank/DDBJ databases">
        <title>WGS assembly of Brachypodium distachyon.</title>
        <authorList>
            <consortium name="The International Brachypodium Initiative"/>
            <person name="Lucas S."/>
            <person name="Harmon-Smith M."/>
            <person name="Lail K."/>
            <person name="Tice H."/>
            <person name="Grimwood J."/>
            <person name="Bruce D."/>
            <person name="Barry K."/>
            <person name="Shu S."/>
            <person name="Lindquist E."/>
            <person name="Wang M."/>
            <person name="Pitluck S."/>
            <person name="Vogel J.P."/>
            <person name="Garvin D.F."/>
            <person name="Mockler T.C."/>
            <person name="Schmutz J."/>
            <person name="Rokhsar D."/>
            <person name="Bevan M.W."/>
        </authorList>
    </citation>
    <scope>NUCLEOTIDE SEQUENCE</scope>
    <source>
        <strain evidence="14">Bd21</strain>
    </source>
</reference>
<evidence type="ECO:0000256" key="5">
    <source>
        <dbReference type="ARBA" id="ARBA00022723"/>
    </source>
</evidence>
<dbReference type="GO" id="GO:0005506">
    <property type="term" value="F:iron ion binding"/>
    <property type="evidence" value="ECO:0007669"/>
    <property type="project" value="InterPro"/>
</dbReference>
<dbReference type="OMA" id="KWTFSFW"/>
<keyword evidence="10 13" id="KW-0472">Membrane</keyword>
<keyword evidence="3 11" id="KW-0349">Heme</keyword>
<gene>
    <name evidence="15" type="primary">LOC100829389</name>
    <name evidence="14" type="ORF">BRADI_2g44300v3</name>
</gene>
<evidence type="ECO:0000256" key="13">
    <source>
        <dbReference type="SAM" id="Phobius"/>
    </source>
</evidence>
<evidence type="ECO:0000256" key="6">
    <source>
        <dbReference type="ARBA" id="ARBA00022989"/>
    </source>
</evidence>
<keyword evidence="9 12" id="KW-0503">Monooxygenase</keyword>
<evidence type="ECO:0000256" key="7">
    <source>
        <dbReference type="ARBA" id="ARBA00023002"/>
    </source>
</evidence>
<proteinExistence type="inferred from homology"/>
<sequence length="527" mass="59277">MATSELESPPPLPLLLYAAMGAVLAWCAVRVAEWAWWRPRRLERALRSQGLRGTAYRSLAGDAALGVRLNGEARSRTLPLRCHDVVPRAMPMFHQAMKEHGKISITWFGPVPRVTITKPELVREVLSNKFGHFEKLKLGRLQRMLHNGVGSHEGEKWAKHRRIINPAFHLEKLKRMLPAFAACCTDLVQRWEGLSAGDKPYEVDVWPDMQNLTGDVISRAAFGSSYLEGRRIFQLQGEQVELAVMAMNKIHIPGYMFLPTRANRRMKQIAAEIERILKGIIAKRENALRAGEAASDDLLGLLLESNMAHCSSGDGNSKAGITTDDVIGECKLFYFAGMETTSVLLTWTMIVLCMHPEWQDRAREEVLNVFGENQPDYDGLSRLRTVTMVLYEVLRLYTPLTTLHRKTYKPMELGGVRYPAGVVLMLPLLCVHHDKEVWGADADEFRPERFAEGVSRASADAPAFFPFGWGPRICVGQNFALLEAKMGIAMILQRFSFELSPSYAHAPFPVGLLQPEHGAQINLKRLR</sequence>
<dbReference type="PROSITE" id="PS00086">
    <property type="entry name" value="CYTOCHROME_P450"/>
    <property type="match status" value="1"/>
</dbReference>
<dbReference type="EnsemblPlants" id="KQK08850">
    <property type="protein sequence ID" value="KQK08850"/>
    <property type="gene ID" value="BRADI_2g44300v3"/>
</dbReference>
<dbReference type="InterPro" id="IPR002401">
    <property type="entry name" value="Cyt_P450_E_grp-I"/>
</dbReference>
<evidence type="ECO:0000256" key="10">
    <source>
        <dbReference type="ARBA" id="ARBA00023136"/>
    </source>
</evidence>
<dbReference type="HOGENOM" id="CLU_001570_5_0_1"/>
<dbReference type="GO" id="GO:0010268">
    <property type="term" value="P:brassinosteroid homeostasis"/>
    <property type="evidence" value="ECO:0007669"/>
    <property type="project" value="UniProtKB-ARBA"/>
</dbReference>
<keyword evidence="16" id="KW-1185">Reference proteome</keyword>
<dbReference type="GO" id="GO:0016705">
    <property type="term" value="F:oxidoreductase activity, acting on paired donors, with incorporation or reduction of molecular oxygen"/>
    <property type="evidence" value="ECO:0007669"/>
    <property type="project" value="InterPro"/>
</dbReference>
<keyword evidence="5 11" id="KW-0479">Metal-binding</keyword>
<comment type="similarity">
    <text evidence="2 12">Belongs to the cytochrome P450 family.</text>
</comment>
<dbReference type="GO" id="GO:0020037">
    <property type="term" value="F:heme binding"/>
    <property type="evidence" value="ECO:0007669"/>
    <property type="project" value="InterPro"/>
</dbReference>
<dbReference type="Gene3D" id="1.10.630.10">
    <property type="entry name" value="Cytochrome P450"/>
    <property type="match status" value="1"/>
</dbReference>
<dbReference type="KEGG" id="bdi:100829389"/>
<evidence type="ECO:0000256" key="9">
    <source>
        <dbReference type="ARBA" id="ARBA00023033"/>
    </source>
</evidence>
<dbReference type="PANTHER" id="PTHR24282:SF49">
    <property type="entry name" value="OS01G0628700 PROTEIN"/>
    <property type="match status" value="1"/>
</dbReference>
<dbReference type="SMR" id="I1HPN4"/>
<evidence type="ECO:0000256" key="12">
    <source>
        <dbReference type="RuleBase" id="RU000461"/>
    </source>
</evidence>
<dbReference type="PRINTS" id="PR00463">
    <property type="entry name" value="EP450I"/>
</dbReference>
<feature type="transmembrane region" description="Helical" evidence="13">
    <location>
        <begin position="14"/>
        <end position="37"/>
    </location>
</feature>
<feature type="binding site" description="axial binding residue" evidence="11">
    <location>
        <position position="474"/>
    </location>
    <ligand>
        <name>heme</name>
        <dbReference type="ChEBI" id="CHEBI:30413"/>
    </ligand>
    <ligandPart>
        <name>Fe</name>
        <dbReference type="ChEBI" id="CHEBI:18248"/>
    </ligandPart>
</feature>
<dbReference type="OrthoDB" id="1470350at2759"/>